<evidence type="ECO:0000256" key="4">
    <source>
        <dbReference type="ARBA" id="ARBA00023163"/>
    </source>
</evidence>
<proteinExistence type="inferred from homology"/>
<keyword evidence="4" id="KW-0804">Transcription</keyword>
<keyword evidence="6" id="KW-1185">Reference proteome</keyword>
<dbReference type="Gene3D" id="1.10.4040.10">
    <property type="entry name" value="Penicillinase repressor domain"/>
    <property type="match status" value="1"/>
</dbReference>
<gene>
    <name evidence="5" type="ORF">LKD70_05125</name>
</gene>
<evidence type="ECO:0000256" key="3">
    <source>
        <dbReference type="ARBA" id="ARBA00023125"/>
    </source>
</evidence>
<evidence type="ECO:0000256" key="2">
    <source>
        <dbReference type="ARBA" id="ARBA00023015"/>
    </source>
</evidence>
<sequence>MEDLKLCDSEYRFMLLVWEAAPVRSGELVRLAGERLGWKKSTTYTVIRKLSERGFLKNEDSVVSPLVSKDRCQAVESDYFVNRTFGGSLPKFLAAFLGDKKISDEEAREIQRLIDSHREGE</sequence>
<dbReference type="Pfam" id="PF03965">
    <property type="entry name" value="Penicillinase_R"/>
    <property type="match status" value="1"/>
</dbReference>
<comment type="caution">
    <text evidence="5">The sequence shown here is derived from an EMBL/GenBank/DDBJ whole genome shotgun (WGS) entry which is preliminary data.</text>
</comment>
<dbReference type="RefSeq" id="WP_227706957.1">
    <property type="nucleotide sequence ID" value="NZ_JAJEQX010000006.1"/>
</dbReference>
<evidence type="ECO:0000256" key="1">
    <source>
        <dbReference type="ARBA" id="ARBA00011046"/>
    </source>
</evidence>
<dbReference type="InterPro" id="IPR036388">
    <property type="entry name" value="WH-like_DNA-bd_sf"/>
</dbReference>
<comment type="similarity">
    <text evidence="1">Belongs to the BlaI transcriptional regulatory family.</text>
</comment>
<dbReference type="InterPro" id="IPR036390">
    <property type="entry name" value="WH_DNA-bd_sf"/>
</dbReference>
<dbReference type="InterPro" id="IPR005650">
    <property type="entry name" value="BlaI_family"/>
</dbReference>
<reference evidence="5 6" key="1">
    <citation type="submission" date="2021-10" db="EMBL/GenBank/DDBJ databases">
        <title>Anaerobic single-cell dispensing facilitates the cultivation of human gut bacteria.</title>
        <authorList>
            <person name="Afrizal A."/>
        </authorList>
    </citation>
    <scope>NUCLEOTIDE SEQUENCE [LARGE SCALE GENOMIC DNA]</scope>
    <source>
        <strain evidence="5 6">CLA-AA-H200</strain>
    </source>
</reference>
<organism evidence="5 6">
    <name type="scientific">Ruminococcus turbiniformis</name>
    <dbReference type="NCBI Taxonomy" id="2881258"/>
    <lineage>
        <taxon>Bacteria</taxon>
        <taxon>Bacillati</taxon>
        <taxon>Bacillota</taxon>
        <taxon>Clostridia</taxon>
        <taxon>Eubacteriales</taxon>
        <taxon>Oscillospiraceae</taxon>
        <taxon>Ruminococcus</taxon>
    </lineage>
</organism>
<keyword evidence="2" id="KW-0805">Transcription regulation</keyword>
<dbReference type="Proteomes" id="UP001198151">
    <property type="component" value="Unassembled WGS sequence"/>
</dbReference>
<dbReference type="Gene3D" id="1.10.10.10">
    <property type="entry name" value="Winged helix-like DNA-binding domain superfamily/Winged helix DNA-binding domain"/>
    <property type="match status" value="1"/>
</dbReference>
<dbReference type="SUPFAM" id="SSF46785">
    <property type="entry name" value="Winged helix' DNA-binding domain"/>
    <property type="match status" value="1"/>
</dbReference>
<evidence type="ECO:0000313" key="5">
    <source>
        <dbReference type="EMBL" id="MCC2253820.1"/>
    </source>
</evidence>
<dbReference type="PIRSF" id="PIRSF019455">
    <property type="entry name" value="CopR_AtkY"/>
    <property type="match status" value="1"/>
</dbReference>
<accession>A0ABS8FUU5</accession>
<protein>
    <submittedName>
        <fullName evidence="5">BlaI/MecI/CopY family transcriptional regulator</fullName>
    </submittedName>
</protein>
<dbReference type="EMBL" id="JAJEQX010000006">
    <property type="protein sequence ID" value="MCC2253820.1"/>
    <property type="molecule type" value="Genomic_DNA"/>
</dbReference>
<name>A0ABS8FUU5_9FIRM</name>
<keyword evidence="3" id="KW-0238">DNA-binding</keyword>
<evidence type="ECO:0000313" key="6">
    <source>
        <dbReference type="Proteomes" id="UP001198151"/>
    </source>
</evidence>